<evidence type="ECO:0000313" key="4">
    <source>
        <dbReference type="Proteomes" id="UP000479710"/>
    </source>
</evidence>
<accession>A0A6G1F735</accession>
<organism evidence="3 4">
    <name type="scientific">Oryza meyeriana var. granulata</name>
    <dbReference type="NCBI Taxonomy" id="110450"/>
    <lineage>
        <taxon>Eukaryota</taxon>
        <taxon>Viridiplantae</taxon>
        <taxon>Streptophyta</taxon>
        <taxon>Embryophyta</taxon>
        <taxon>Tracheophyta</taxon>
        <taxon>Spermatophyta</taxon>
        <taxon>Magnoliopsida</taxon>
        <taxon>Liliopsida</taxon>
        <taxon>Poales</taxon>
        <taxon>Poaceae</taxon>
        <taxon>BOP clade</taxon>
        <taxon>Oryzoideae</taxon>
        <taxon>Oryzeae</taxon>
        <taxon>Oryzinae</taxon>
        <taxon>Oryza</taxon>
        <taxon>Oryza meyeriana</taxon>
    </lineage>
</organism>
<dbReference type="InterPro" id="IPR036047">
    <property type="entry name" value="F-box-like_dom_sf"/>
</dbReference>
<keyword evidence="4" id="KW-1185">Reference proteome</keyword>
<sequence>MPASSPRIKRRRPLSPPQSTQPLELLDLLTALPDEMAGQILSRLPTRDAVRTSALARGWCRR</sequence>
<dbReference type="Proteomes" id="UP000479710">
    <property type="component" value="Unassembled WGS sequence"/>
</dbReference>
<dbReference type="AlphaFoldDB" id="A0A6G1F735"/>
<feature type="domain" description="F-box" evidence="2">
    <location>
        <begin position="31"/>
        <end position="60"/>
    </location>
</feature>
<dbReference type="EMBL" id="SPHZ02000001">
    <property type="protein sequence ID" value="KAF0932700.1"/>
    <property type="molecule type" value="Genomic_DNA"/>
</dbReference>
<dbReference type="SUPFAM" id="SSF81383">
    <property type="entry name" value="F-box domain"/>
    <property type="match status" value="1"/>
</dbReference>
<gene>
    <name evidence="3" type="ORF">E2562_011995</name>
</gene>
<evidence type="ECO:0000256" key="1">
    <source>
        <dbReference type="SAM" id="MobiDB-lite"/>
    </source>
</evidence>
<comment type="caution">
    <text evidence="3">The sequence shown here is derived from an EMBL/GenBank/DDBJ whole genome shotgun (WGS) entry which is preliminary data.</text>
</comment>
<reference evidence="3 4" key="1">
    <citation type="submission" date="2019-11" db="EMBL/GenBank/DDBJ databases">
        <title>Whole genome sequence of Oryza granulata.</title>
        <authorList>
            <person name="Li W."/>
        </authorList>
    </citation>
    <scope>NUCLEOTIDE SEQUENCE [LARGE SCALE GENOMIC DNA]</scope>
    <source>
        <strain evidence="4">cv. Menghai</strain>
        <tissue evidence="3">Leaf</tissue>
    </source>
</reference>
<proteinExistence type="predicted"/>
<dbReference type="Gene3D" id="1.20.1280.50">
    <property type="match status" value="1"/>
</dbReference>
<evidence type="ECO:0000313" key="3">
    <source>
        <dbReference type="EMBL" id="KAF0932700.1"/>
    </source>
</evidence>
<feature type="region of interest" description="Disordered" evidence="1">
    <location>
        <begin position="1"/>
        <end position="22"/>
    </location>
</feature>
<dbReference type="InterPro" id="IPR001810">
    <property type="entry name" value="F-box_dom"/>
</dbReference>
<name>A0A6G1F735_9ORYZ</name>
<dbReference type="Pfam" id="PF00646">
    <property type="entry name" value="F-box"/>
    <property type="match status" value="1"/>
</dbReference>
<evidence type="ECO:0000259" key="2">
    <source>
        <dbReference type="Pfam" id="PF00646"/>
    </source>
</evidence>
<protein>
    <recommendedName>
        <fullName evidence="2">F-box domain-containing protein</fullName>
    </recommendedName>
</protein>